<evidence type="ECO:0000259" key="10">
    <source>
        <dbReference type="PROSITE" id="PS50929"/>
    </source>
</evidence>
<dbReference type="Pfam" id="PF00664">
    <property type="entry name" value="ABC_membrane"/>
    <property type="match status" value="1"/>
</dbReference>
<feature type="transmembrane region" description="Helical" evidence="8">
    <location>
        <begin position="255"/>
        <end position="274"/>
    </location>
</feature>
<comment type="subcellular location">
    <subcellularLocation>
        <location evidence="1">Cell membrane</location>
        <topology evidence="1">Multi-pass membrane protein</topology>
    </subcellularLocation>
</comment>
<sequence>MGAGPGRWRALGVAVRLYHRAAPGTVAARAATIAAAGLVPVAAAWLTKELVDGVGAGLTTRSVMLLAVGLAVTGALGAVLAHVARYLDQEIGRRVGLHMQTTLFGAVVRPTGIAQLEDPGYHDRLQLARLAGESGPLLLTAALVTVVQSLVTASAFVVSLVVLSPVAAVLVLASAVPALVAQLRLGRLRSSTTALTSPRSRRRLFYVTLLTDLRAAKEIRLFGLGEHFRRRMLDEVGSVHDAERRVDRVTVRTETLLALVTAVVSGAVLVHAVVRISRGAGSVGDLALLVAALGAVQASVAAVVGQLAVADEALVLVARYAELVEGAPDVAAVPGPVAEVPAAAEPAGPGTIRLEDVWFRYGDDAPWVLRALDLEIPAGACVALVGANGAGKSTVVKLLCRLYEPTRGRITWDGVDVATIDPAVLRARVATVFQDFVCYELTARENVALGDLDRAARPGAVEEAAATAGVGGVLAALPRGYDTMLTRAFAGLPTRPGATGPDRTGTGTDETGTDETGAGGPDDAGAAGVVLSGGQWQRVAVARALLREDARLLVLDEPSSGLDPRAEADLHATLRTVGRGRSRLLVAHRLSTVRDADRIVVLDQGAVLESGTHDALMAHDGEYAALFRSQAEGYREHVAATAGEAS</sequence>
<dbReference type="GO" id="GO:0015421">
    <property type="term" value="F:ABC-type oligopeptide transporter activity"/>
    <property type="evidence" value="ECO:0007669"/>
    <property type="project" value="TreeGrafter"/>
</dbReference>
<keyword evidence="2 8" id="KW-0812">Transmembrane</keyword>
<dbReference type="InterPro" id="IPR003439">
    <property type="entry name" value="ABC_transporter-like_ATP-bd"/>
</dbReference>
<dbReference type="PROSITE" id="PS50929">
    <property type="entry name" value="ABC_TM1F"/>
    <property type="match status" value="1"/>
</dbReference>
<feature type="domain" description="ABC transmembrane type-1" evidence="10">
    <location>
        <begin position="34"/>
        <end position="312"/>
    </location>
</feature>
<dbReference type="Pfam" id="PF00005">
    <property type="entry name" value="ABC_tran"/>
    <property type="match status" value="1"/>
</dbReference>
<evidence type="ECO:0008006" key="13">
    <source>
        <dbReference type="Google" id="ProtNLM"/>
    </source>
</evidence>
<keyword evidence="3" id="KW-0547">Nucleotide-binding</keyword>
<evidence type="ECO:0000259" key="9">
    <source>
        <dbReference type="PROSITE" id="PS50893"/>
    </source>
</evidence>
<dbReference type="PANTHER" id="PTHR43394:SF1">
    <property type="entry name" value="ATP-BINDING CASSETTE SUB-FAMILY B MEMBER 10, MITOCHONDRIAL"/>
    <property type="match status" value="1"/>
</dbReference>
<dbReference type="InterPro" id="IPR017871">
    <property type="entry name" value="ABC_transporter-like_CS"/>
</dbReference>
<evidence type="ECO:0000256" key="4">
    <source>
        <dbReference type="ARBA" id="ARBA00022840"/>
    </source>
</evidence>
<dbReference type="AlphaFoldDB" id="A0A1Y0HSN0"/>
<feature type="domain" description="ABC transporter" evidence="9">
    <location>
        <begin position="352"/>
        <end position="629"/>
    </location>
</feature>
<evidence type="ECO:0000256" key="5">
    <source>
        <dbReference type="ARBA" id="ARBA00022989"/>
    </source>
</evidence>
<gene>
    <name evidence="11" type="ORF">CBR64_06225</name>
</gene>
<organism evidence="11 12">
    <name type="scientific">Cellulosimicrobium cellulans</name>
    <name type="common">Arthrobacter luteus</name>
    <dbReference type="NCBI Taxonomy" id="1710"/>
    <lineage>
        <taxon>Bacteria</taxon>
        <taxon>Bacillati</taxon>
        <taxon>Actinomycetota</taxon>
        <taxon>Actinomycetes</taxon>
        <taxon>Micrococcales</taxon>
        <taxon>Promicromonosporaceae</taxon>
        <taxon>Cellulosimicrobium</taxon>
    </lineage>
</organism>
<feature type="compositionally biased region" description="Low complexity" evidence="7">
    <location>
        <begin position="493"/>
        <end position="516"/>
    </location>
</feature>
<feature type="transmembrane region" description="Helical" evidence="8">
    <location>
        <begin position="26"/>
        <end position="45"/>
    </location>
</feature>
<dbReference type="InterPro" id="IPR011527">
    <property type="entry name" value="ABC1_TM_dom"/>
</dbReference>
<name>A0A1Y0HSN0_CELCE</name>
<dbReference type="EMBL" id="CP021383">
    <property type="protein sequence ID" value="ARU51147.1"/>
    <property type="molecule type" value="Genomic_DNA"/>
</dbReference>
<accession>A0A1Y0HSN0</accession>
<proteinExistence type="predicted"/>
<dbReference type="InterPro" id="IPR003593">
    <property type="entry name" value="AAA+_ATPase"/>
</dbReference>
<evidence type="ECO:0000256" key="2">
    <source>
        <dbReference type="ARBA" id="ARBA00022692"/>
    </source>
</evidence>
<dbReference type="GO" id="GO:0005886">
    <property type="term" value="C:plasma membrane"/>
    <property type="evidence" value="ECO:0007669"/>
    <property type="project" value="UniProtKB-SubCell"/>
</dbReference>
<keyword evidence="6 8" id="KW-0472">Membrane</keyword>
<evidence type="ECO:0000256" key="6">
    <source>
        <dbReference type="ARBA" id="ARBA00023136"/>
    </source>
</evidence>
<dbReference type="PROSITE" id="PS50893">
    <property type="entry name" value="ABC_TRANSPORTER_2"/>
    <property type="match status" value="1"/>
</dbReference>
<evidence type="ECO:0000256" key="8">
    <source>
        <dbReference type="SAM" id="Phobius"/>
    </source>
</evidence>
<dbReference type="InterPro" id="IPR036640">
    <property type="entry name" value="ABC1_TM_sf"/>
</dbReference>
<dbReference type="Gene3D" id="3.40.50.300">
    <property type="entry name" value="P-loop containing nucleotide triphosphate hydrolases"/>
    <property type="match status" value="1"/>
</dbReference>
<reference evidence="11 12" key="1">
    <citation type="submission" date="2017-05" db="EMBL/GenBank/DDBJ databases">
        <authorList>
            <person name="Song R."/>
            <person name="Chenine A.L."/>
            <person name="Ruprecht R.M."/>
        </authorList>
    </citation>
    <scope>NUCLEOTIDE SEQUENCE [LARGE SCALE GENOMIC DNA]</scope>
    <source>
        <strain evidence="11 12">PSBB019</strain>
    </source>
</reference>
<dbReference type="Proteomes" id="UP000196228">
    <property type="component" value="Chromosome"/>
</dbReference>
<dbReference type="KEGG" id="cceu:CBR64_06225"/>
<dbReference type="OrthoDB" id="9806127at2"/>
<feature type="transmembrane region" description="Helical" evidence="8">
    <location>
        <begin position="65"/>
        <end position="84"/>
    </location>
</feature>
<feature type="region of interest" description="Disordered" evidence="7">
    <location>
        <begin position="491"/>
        <end position="522"/>
    </location>
</feature>
<evidence type="ECO:0000313" key="11">
    <source>
        <dbReference type="EMBL" id="ARU51147.1"/>
    </source>
</evidence>
<dbReference type="PROSITE" id="PS00211">
    <property type="entry name" value="ABC_TRANSPORTER_1"/>
    <property type="match status" value="1"/>
</dbReference>
<evidence type="ECO:0000256" key="1">
    <source>
        <dbReference type="ARBA" id="ARBA00004651"/>
    </source>
</evidence>
<feature type="transmembrane region" description="Helical" evidence="8">
    <location>
        <begin position="137"/>
        <end position="156"/>
    </location>
</feature>
<dbReference type="GO" id="GO:0016887">
    <property type="term" value="F:ATP hydrolysis activity"/>
    <property type="evidence" value="ECO:0007669"/>
    <property type="project" value="InterPro"/>
</dbReference>
<dbReference type="SUPFAM" id="SSF52540">
    <property type="entry name" value="P-loop containing nucleoside triphosphate hydrolases"/>
    <property type="match status" value="1"/>
</dbReference>
<evidence type="ECO:0000256" key="3">
    <source>
        <dbReference type="ARBA" id="ARBA00022741"/>
    </source>
</evidence>
<protein>
    <recommendedName>
        <fullName evidence="13">ABC transporter ATP-binding protein</fullName>
    </recommendedName>
</protein>
<dbReference type="Gene3D" id="1.20.1560.10">
    <property type="entry name" value="ABC transporter type 1, transmembrane domain"/>
    <property type="match status" value="1"/>
</dbReference>
<dbReference type="GO" id="GO:0005524">
    <property type="term" value="F:ATP binding"/>
    <property type="evidence" value="ECO:0007669"/>
    <property type="project" value="UniProtKB-KW"/>
</dbReference>
<dbReference type="SMART" id="SM00382">
    <property type="entry name" value="AAA"/>
    <property type="match status" value="1"/>
</dbReference>
<dbReference type="SUPFAM" id="SSF90123">
    <property type="entry name" value="ABC transporter transmembrane region"/>
    <property type="match status" value="1"/>
</dbReference>
<keyword evidence="4" id="KW-0067">ATP-binding</keyword>
<dbReference type="InterPro" id="IPR039421">
    <property type="entry name" value="Type_1_exporter"/>
</dbReference>
<keyword evidence="5 8" id="KW-1133">Transmembrane helix</keyword>
<dbReference type="RefSeq" id="WP_087470198.1">
    <property type="nucleotide sequence ID" value="NZ_CP021383.1"/>
</dbReference>
<dbReference type="InterPro" id="IPR027417">
    <property type="entry name" value="P-loop_NTPase"/>
</dbReference>
<evidence type="ECO:0000256" key="7">
    <source>
        <dbReference type="SAM" id="MobiDB-lite"/>
    </source>
</evidence>
<evidence type="ECO:0000313" key="12">
    <source>
        <dbReference type="Proteomes" id="UP000196228"/>
    </source>
</evidence>
<feature type="transmembrane region" description="Helical" evidence="8">
    <location>
        <begin position="162"/>
        <end position="183"/>
    </location>
</feature>
<dbReference type="PANTHER" id="PTHR43394">
    <property type="entry name" value="ATP-DEPENDENT PERMEASE MDL1, MITOCHONDRIAL"/>
    <property type="match status" value="1"/>
</dbReference>